<gene>
    <name evidence="2" type="ORF">COCSUDRAFT_52353</name>
</gene>
<dbReference type="OrthoDB" id="9975421at2759"/>
<dbReference type="PANTHER" id="PTHR21096">
    <property type="entry name" value="PROTEIN FAM136A"/>
    <property type="match status" value="1"/>
</dbReference>
<dbReference type="AlphaFoldDB" id="I0Z783"/>
<accession>I0Z783</accession>
<comment type="caution">
    <text evidence="2">The sequence shown here is derived from an EMBL/GenBank/DDBJ whole genome shotgun (WGS) entry which is preliminary data.</text>
</comment>
<evidence type="ECO:0000256" key="1">
    <source>
        <dbReference type="ARBA" id="ARBA00009952"/>
    </source>
</evidence>
<comment type="similarity">
    <text evidence="1">Belongs to the FAM136 family.</text>
</comment>
<evidence type="ECO:0000313" key="2">
    <source>
        <dbReference type="EMBL" id="EIE26502.1"/>
    </source>
</evidence>
<dbReference type="Pfam" id="PF05811">
    <property type="entry name" value="DUF842"/>
    <property type="match status" value="1"/>
</dbReference>
<dbReference type="eggNOG" id="KOG3377">
    <property type="taxonomic scope" value="Eukaryota"/>
</dbReference>
<dbReference type="GeneID" id="17044512"/>
<dbReference type="RefSeq" id="XP_005651046.1">
    <property type="nucleotide sequence ID" value="XM_005650989.1"/>
</dbReference>
<sequence>MARPEEKAERYQKAMQKMVAELQHKHLNPLMKESFLCSAACCDIRNERELQICLDNCQQRAQAAKTFIESKMQEFQARMQRCMERCQDLAQESVPPNPTEKDIFKAQDKLANCLAGCAEEYEGKLEPFKIDVAAQLSKALSSWHGRG</sequence>
<dbReference type="KEGG" id="csl:COCSUDRAFT_52353"/>
<dbReference type="EMBL" id="AGSI01000002">
    <property type="protein sequence ID" value="EIE26502.1"/>
    <property type="molecule type" value="Genomic_DNA"/>
</dbReference>
<evidence type="ECO:0008006" key="4">
    <source>
        <dbReference type="Google" id="ProtNLM"/>
    </source>
</evidence>
<dbReference type="PANTHER" id="PTHR21096:SF0">
    <property type="entry name" value="PROTEIN FAM136A"/>
    <property type="match status" value="1"/>
</dbReference>
<reference evidence="2 3" key="1">
    <citation type="journal article" date="2012" name="Genome Biol.">
        <title>The genome of the polar eukaryotic microalga coccomyxa subellipsoidea reveals traits of cold adaptation.</title>
        <authorList>
            <person name="Blanc G."/>
            <person name="Agarkova I."/>
            <person name="Grimwood J."/>
            <person name="Kuo A."/>
            <person name="Brueggeman A."/>
            <person name="Dunigan D."/>
            <person name="Gurnon J."/>
            <person name="Ladunga I."/>
            <person name="Lindquist E."/>
            <person name="Lucas S."/>
            <person name="Pangilinan J."/>
            <person name="Proschold T."/>
            <person name="Salamov A."/>
            <person name="Schmutz J."/>
            <person name="Weeks D."/>
            <person name="Yamada T."/>
            <person name="Claverie J.M."/>
            <person name="Grigoriev I."/>
            <person name="Van Etten J."/>
            <person name="Lomsadze A."/>
            <person name="Borodovsky M."/>
        </authorList>
    </citation>
    <scope>NUCLEOTIDE SEQUENCE [LARGE SCALE GENOMIC DNA]</scope>
    <source>
        <strain evidence="2 3">C-169</strain>
    </source>
</reference>
<dbReference type="GO" id="GO:0005737">
    <property type="term" value="C:cytoplasm"/>
    <property type="evidence" value="ECO:0007669"/>
    <property type="project" value="TreeGrafter"/>
</dbReference>
<dbReference type="InterPro" id="IPR008560">
    <property type="entry name" value="DUF842_euk"/>
</dbReference>
<proteinExistence type="inferred from homology"/>
<protein>
    <recommendedName>
        <fullName evidence="4">Protein FAM136A</fullName>
    </recommendedName>
</protein>
<organism evidence="2 3">
    <name type="scientific">Coccomyxa subellipsoidea (strain C-169)</name>
    <name type="common">Green microalga</name>
    <dbReference type="NCBI Taxonomy" id="574566"/>
    <lineage>
        <taxon>Eukaryota</taxon>
        <taxon>Viridiplantae</taxon>
        <taxon>Chlorophyta</taxon>
        <taxon>core chlorophytes</taxon>
        <taxon>Trebouxiophyceae</taxon>
        <taxon>Trebouxiophyceae incertae sedis</taxon>
        <taxon>Coccomyxaceae</taxon>
        <taxon>Coccomyxa</taxon>
        <taxon>Coccomyxa subellipsoidea</taxon>
    </lineage>
</organism>
<keyword evidence="3" id="KW-1185">Reference proteome</keyword>
<name>I0Z783_COCSC</name>
<dbReference type="Proteomes" id="UP000007264">
    <property type="component" value="Unassembled WGS sequence"/>
</dbReference>
<evidence type="ECO:0000313" key="3">
    <source>
        <dbReference type="Proteomes" id="UP000007264"/>
    </source>
</evidence>